<organism evidence="1 2">
    <name type="scientific">Xanthomonas axonopodis pv. citri (strain 306)</name>
    <dbReference type="NCBI Taxonomy" id="190486"/>
    <lineage>
        <taxon>Bacteria</taxon>
        <taxon>Pseudomonadati</taxon>
        <taxon>Pseudomonadota</taxon>
        <taxon>Gammaproteobacteria</taxon>
        <taxon>Lysobacterales</taxon>
        <taxon>Lysobacteraceae</taxon>
        <taxon>Xanthomonas</taxon>
    </lineage>
</organism>
<gene>
    <name evidence="1" type="ordered locus">XAC3984</name>
</gene>
<dbReference type="AlphaFoldDB" id="A0AAI8EUB5"/>
<proteinExistence type="predicted"/>
<dbReference type="Proteomes" id="UP000000576">
    <property type="component" value="Chromosome"/>
</dbReference>
<protein>
    <submittedName>
        <fullName evidence="1">Uncharacterized protein</fullName>
    </submittedName>
</protein>
<sequence length="114" mass="12155">MARMLREWPPDIAAIGEAKSPHVARDLRMSELLSASNRGEQSSAEMEGADAYIRGFVVQSFLRPIPSVVRACCAGAEHVRPAVVRILGCSGASMTCTGQCAVANDSGLAERWPP</sequence>
<name>A0AAI8EUB5_XANAC</name>
<accession>A0AAI8EUB5</accession>
<evidence type="ECO:0000313" key="2">
    <source>
        <dbReference type="Proteomes" id="UP000000576"/>
    </source>
</evidence>
<reference evidence="1 2" key="1">
    <citation type="journal article" date="2002" name="Nature">
        <title>Comparison of the genomes of two Xanthomonas pathogens with differing host specificities.</title>
        <authorList>
            <person name="da Silva A.C."/>
            <person name="Ferro J.A."/>
            <person name="Reinach F.C."/>
            <person name="Farah C.S."/>
            <person name="Furlan L.R."/>
            <person name="Quaggio R.B."/>
            <person name="Monteiro-Vitorello C.B."/>
            <person name="Van Sluys M.A."/>
            <person name="Almeida N.F."/>
            <person name="Alves L.M."/>
            <person name="do Amaral A.M."/>
            <person name="Bertolini M.C."/>
            <person name="Camargo L.E."/>
            <person name="Camarotte G."/>
            <person name="Cannavan F."/>
            <person name="Cardozo J."/>
            <person name="Chambergo F."/>
            <person name="Ciapina L.P."/>
            <person name="Cicarelli R.M."/>
            <person name="Coutinho L.L."/>
            <person name="Cursino-Santos J.R."/>
            <person name="El-Dorry H."/>
            <person name="Faria J.B."/>
            <person name="Ferreira A.J."/>
            <person name="Ferreira R.C."/>
            <person name="Ferro M.I."/>
            <person name="Formighieri E.F."/>
            <person name="Franco M.C."/>
            <person name="Greggio C.C."/>
            <person name="Gruber A."/>
            <person name="Katsuyama A.M."/>
            <person name="Kishi L.T."/>
            <person name="Leite R.P."/>
            <person name="Lemos E.G."/>
            <person name="Lemos M.V."/>
            <person name="Locali E.C."/>
            <person name="Machado M.A."/>
            <person name="Madeira A.M."/>
            <person name="Martinez-Rossi N.M."/>
            <person name="Martins E.C."/>
            <person name="Meidanis J."/>
            <person name="Menck C.F."/>
            <person name="Miyaki C.Y."/>
            <person name="Moon D.H."/>
            <person name="Moreira L.M."/>
            <person name="Novo M.T."/>
            <person name="Okura V.K."/>
            <person name="Oliveira M.C."/>
            <person name="Oliveira V.R."/>
            <person name="Pereira H.A."/>
            <person name="Rossi A."/>
            <person name="Sena J.A."/>
            <person name="Silva C."/>
            <person name="de Souza R.F."/>
            <person name="Spinola L.A."/>
            <person name="Takita M.A."/>
            <person name="Tamura R.E."/>
            <person name="Teixeira E.C."/>
            <person name="Tezza R.I."/>
            <person name="Trindade dos Santos M."/>
            <person name="Truffi D."/>
            <person name="Tsai S.M."/>
            <person name="White F.F."/>
            <person name="Setubal J.C."/>
            <person name="Kitajima J.P."/>
        </authorList>
    </citation>
    <scope>NUCLEOTIDE SEQUENCE [LARGE SCALE GENOMIC DNA]</scope>
    <source>
        <strain evidence="1 2">306</strain>
    </source>
</reference>
<dbReference type="EMBL" id="AE008923">
    <property type="protein sequence ID" value="AAM38820.1"/>
    <property type="molecule type" value="Genomic_DNA"/>
</dbReference>
<evidence type="ECO:0000313" key="1">
    <source>
        <dbReference type="EMBL" id="AAM38820.1"/>
    </source>
</evidence>
<dbReference type="KEGG" id="xac:XAC3984"/>